<feature type="non-terminal residue" evidence="10">
    <location>
        <position position="1"/>
    </location>
</feature>
<evidence type="ECO:0000259" key="9">
    <source>
        <dbReference type="Pfam" id="PF14416"/>
    </source>
</evidence>
<keyword evidence="6 7" id="KW-0472">Membrane</keyword>
<evidence type="ECO:0000256" key="5">
    <source>
        <dbReference type="ARBA" id="ARBA00022989"/>
    </source>
</evidence>
<dbReference type="GO" id="GO:0016020">
    <property type="term" value="C:membrane"/>
    <property type="evidence" value="ECO:0007669"/>
    <property type="project" value="UniProtKB-SubCell"/>
</dbReference>
<dbReference type="PANTHER" id="PTHR34208:SF5">
    <property type="entry name" value="OS01G0144000 PROTEIN"/>
    <property type="match status" value="1"/>
</dbReference>
<evidence type="ECO:0000313" key="10">
    <source>
        <dbReference type="EMBL" id="MBA0677127.1"/>
    </source>
</evidence>
<keyword evidence="11" id="KW-1185">Reference proteome</keyword>
<evidence type="ECO:0008006" key="12">
    <source>
        <dbReference type="Google" id="ProtNLM"/>
    </source>
</evidence>
<feature type="transmembrane region" description="Helical" evidence="7">
    <location>
        <begin position="140"/>
        <end position="162"/>
    </location>
</feature>
<evidence type="ECO:0000313" key="11">
    <source>
        <dbReference type="Proteomes" id="UP000593577"/>
    </source>
</evidence>
<accession>A0A7J8WQ14</accession>
<dbReference type="AlphaFoldDB" id="A0A7J8WQ14"/>
<dbReference type="InterPro" id="IPR026057">
    <property type="entry name" value="TBL_C"/>
</dbReference>
<evidence type="ECO:0000259" key="8">
    <source>
        <dbReference type="Pfam" id="PF13839"/>
    </source>
</evidence>
<evidence type="ECO:0000256" key="2">
    <source>
        <dbReference type="ARBA" id="ARBA00007727"/>
    </source>
</evidence>
<keyword evidence="5 7" id="KW-1133">Transmembrane helix</keyword>
<dbReference type="Proteomes" id="UP000593577">
    <property type="component" value="Unassembled WGS sequence"/>
</dbReference>
<dbReference type="GO" id="GO:0008168">
    <property type="term" value="F:methyltransferase activity"/>
    <property type="evidence" value="ECO:0007669"/>
    <property type="project" value="InterPro"/>
</dbReference>
<evidence type="ECO:0000256" key="4">
    <source>
        <dbReference type="ARBA" id="ARBA00022968"/>
    </source>
</evidence>
<keyword evidence="3 7" id="KW-0812">Transmembrane</keyword>
<comment type="caution">
    <text evidence="10">The sequence shown here is derived from an EMBL/GenBank/DDBJ whole genome shotgun (WGS) entry which is preliminary data.</text>
</comment>
<evidence type="ECO:0000256" key="1">
    <source>
        <dbReference type="ARBA" id="ARBA00004167"/>
    </source>
</evidence>
<dbReference type="GO" id="GO:0045488">
    <property type="term" value="P:pectin metabolic process"/>
    <property type="evidence" value="ECO:0007669"/>
    <property type="project" value="InterPro"/>
</dbReference>
<comment type="similarity">
    <text evidence="2">Belongs to the PC-esterase family. TBL subfamily.</text>
</comment>
<comment type="subcellular location">
    <subcellularLocation>
        <location evidence="1">Membrane</location>
        <topology evidence="1">Single-pass membrane protein</topology>
    </subcellularLocation>
</comment>
<dbReference type="InterPro" id="IPR029063">
    <property type="entry name" value="SAM-dependent_MTases_sf"/>
</dbReference>
<evidence type="ECO:0000256" key="6">
    <source>
        <dbReference type="ARBA" id="ARBA00023136"/>
    </source>
</evidence>
<dbReference type="Gene3D" id="3.40.50.150">
    <property type="entry name" value="Vaccinia Virus protein VP39"/>
    <property type="match status" value="1"/>
</dbReference>
<dbReference type="InterPro" id="IPR025846">
    <property type="entry name" value="TBL_N"/>
</dbReference>
<dbReference type="Pfam" id="PF13839">
    <property type="entry name" value="PC-Esterase"/>
    <property type="match status" value="1"/>
</dbReference>
<dbReference type="InterPro" id="IPR044689">
    <property type="entry name" value="CGR2/3"/>
</dbReference>
<protein>
    <recommendedName>
        <fullName evidence="12">Trichome birefringence-like N-terminal domain-containing protein</fullName>
    </recommendedName>
</protein>
<sequence length="439" mass="50107">GCKSLVHKGIVRVADIKFPLPYRAKSFSLVIVSDALDYLSPRYLNRTLPELARVSSDGVIIFSGYLGQQRAKVTELSKFGRPAKYRSSTWWIRYFVETKLEENEAAANKFEQATTKRSYKPACQVFHLRLTIAAMATANVLASLFPLFSFVCFISIFCLLSLSRKASISSSSSKYPHFHLVKPTMVTGNIEPNATSGSNPYTSSSSSCDYSDGSWIHDPDVRLDRYDPDVRLDRYDSSCKEIFKGWNCILNKKSNGRDIVKWRWKPRNCHLPPFDPLKFLHTYRDTNIGILISHEILKLEKKHVCFLFCALRRVAGDVKKWRPAGADRGFTFLHYNLTIAYHRTNLLARYSSWSANSNGGKLEDLGYKEGYRVDVDIPEGTWEKAPGFHDILVFNTGHWWWAPSKFDPIKSPMLFFERGLPLIPPIPPDVGFDKVLKHT</sequence>
<gene>
    <name evidence="10" type="ORF">Goari_018548</name>
</gene>
<feature type="domain" description="Trichome birefringence-like C-terminal" evidence="8">
    <location>
        <begin position="271"/>
        <end position="406"/>
    </location>
</feature>
<dbReference type="PANTHER" id="PTHR34208">
    <property type="entry name" value="S-ADENOSYL-L-METHIONINE-DEPENDENT METHYLTRANSFERASE-RELATED"/>
    <property type="match status" value="1"/>
</dbReference>
<proteinExistence type="inferred from homology"/>
<evidence type="ECO:0000256" key="7">
    <source>
        <dbReference type="SAM" id="Phobius"/>
    </source>
</evidence>
<feature type="non-terminal residue" evidence="10">
    <location>
        <position position="439"/>
    </location>
</feature>
<dbReference type="EMBL" id="JABFAA010000002">
    <property type="protein sequence ID" value="MBA0677127.1"/>
    <property type="molecule type" value="Genomic_DNA"/>
</dbReference>
<keyword evidence="4" id="KW-0735">Signal-anchor</keyword>
<organism evidence="10 11">
    <name type="scientific">Gossypium aridum</name>
    <name type="common">American cotton</name>
    <name type="synonym">Erioxylum aridum</name>
    <dbReference type="NCBI Taxonomy" id="34290"/>
    <lineage>
        <taxon>Eukaryota</taxon>
        <taxon>Viridiplantae</taxon>
        <taxon>Streptophyta</taxon>
        <taxon>Embryophyta</taxon>
        <taxon>Tracheophyta</taxon>
        <taxon>Spermatophyta</taxon>
        <taxon>Magnoliopsida</taxon>
        <taxon>eudicotyledons</taxon>
        <taxon>Gunneridae</taxon>
        <taxon>Pentapetalae</taxon>
        <taxon>rosids</taxon>
        <taxon>malvids</taxon>
        <taxon>Malvales</taxon>
        <taxon>Malvaceae</taxon>
        <taxon>Malvoideae</taxon>
        <taxon>Gossypium</taxon>
    </lineage>
</organism>
<name>A0A7J8WQ14_GOSAI</name>
<reference evidence="10 11" key="1">
    <citation type="journal article" date="2019" name="Genome Biol. Evol.">
        <title>Insights into the evolution of the New World diploid cottons (Gossypium, subgenus Houzingenia) based on genome sequencing.</title>
        <authorList>
            <person name="Grover C.E."/>
            <person name="Arick M.A. 2nd"/>
            <person name="Thrash A."/>
            <person name="Conover J.L."/>
            <person name="Sanders W.S."/>
            <person name="Peterson D.G."/>
            <person name="Frelichowski J.E."/>
            <person name="Scheffler J.A."/>
            <person name="Scheffler B.E."/>
            <person name="Wendel J.F."/>
        </authorList>
    </citation>
    <scope>NUCLEOTIDE SEQUENCE [LARGE SCALE GENOMIC DNA]</scope>
    <source>
        <strain evidence="10">185</strain>
        <tissue evidence="10">Leaf</tissue>
    </source>
</reference>
<dbReference type="Pfam" id="PF14416">
    <property type="entry name" value="PMR5N"/>
    <property type="match status" value="1"/>
</dbReference>
<evidence type="ECO:0000256" key="3">
    <source>
        <dbReference type="ARBA" id="ARBA00022692"/>
    </source>
</evidence>
<feature type="domain" description="Trichome birefringence-like N-terminal" evidence="9">
    <location>
        <begin position="207"/>
        <end position="270"/>
    </location>
</feature>